<dbReference type="RefSeq" id="WP_376866954.1">
    <property type="nucleotide sequence ID" value="NZ_JBHRYB010000013.1"/>
</dbReference>
<dbReference type="Pfam" id="PF05684">
    <property type="entry name" value="DUF819"/>
    <property type="match status" value="1"/>
</dbReference>
<feature type="transmembrane region" description="Helical" evidence="1">
    <location>
        <begin position="162"/>
        <end position="184"/>
    </location>
</feature>
<dbReference type="EMBL" id="JBHRYB010000013">
    <property type="protein sequence ID" value="MFC3680856.1"/>
    <property type="molecule type" value="Genomic_DNA"/>
</dbReference>
<evidence type="ECO:0000256" key="1">
    <source>
        <dbReference type="SAM" id="Phobius"/>
    </source>
</evidence>
<sequence length="396" mass="42008">MTAVITALICLLFPALLILLCQNSRLLDKIGVVVLAFGTGIALSAGLDLPQLIGAETLTGVQTQLSEIAIALALPLLVFSIDVKHSLNMAGDTMKSMAVALFSVMLISACGAFLFQHKLDHIWQIAGMSVGAYTGGGPNMAAIKTAIEADQEIFVTMTTYDILLSALYLMFVMTLAKPIFSLLLRPFESSGVHEDSHHDHKFAHLADETANSYKTLTQVKTLPQTLLALVVSAVCVGAAVAIASLFPQSMSSAVTIISITSLGLAASFIPYVRQLANSFQLGMYLILVFCFTMGTMTDTSIITNLNLDLFAYIGFILIGSLMLQALICKLLKIDIDTFLITSSAAIMSVPFIPVIAGALKNREIIIPGFAAAIAGYVIGNYLGVAVAYATRSLVGG</sequence>
<evidence type="ECO:0000313" key="2">
    <source>
        <dbReference type="EMBL" id="MFC3680856.1"/>
    </source>
</evidence>
<evidence type="ECO:0000313" key="3">
    <source>
        <dbReference type="Proteomes" id="UP001595722"/>
    </source>
</evidence>
<feature type="transmembrane region" description="Helical" evidence="1">
    <location>
        <begin position="338"/>
        <end position="359"/>
    </location>
</feature>
<feature type="transmembrane region" description="Helical" evidence="1">
    <location>
        <begin position="252"/>
        <end position="272"/>
    </location>
</feature>
<feature type="transmembrane region" description="Helical" evidence="1">
    <location>
        <begin position="284"/>
        <end position="303"/>
    </location>
</feature>
<accession>A0ABV7VVV3</accession>
<feature type="transmembrane region" description="Helical" evidence="1">
    <location>
        <begin position="97"/>
        <end position="115"/>
    </location>
</feature>
<keyword evidence="1" id="KW-1133">Transmembrane helix</keyword>
<dbReference type="Proteomes" id="UP001595722">
    <property type="component" value="Unassembled WGS sequence"/>
</dbReference>
<organism evidence="2 3">
    <name type="scientific">Bacterioplanoides pacificum</name>
    <dbReference type="NCBI Taxonomy" id="1171596"/>
    <lineage>
        <taxon>Bacteria</taxon>
        <taxon>Pseudomonadati</taxon>
        <taxon>Pseudomonadota</taxon>
        <taxon>Gammaproteobacteria</taxon>
        <taxon>Oceanospirillales</taxon>
        <taxon>Oceanospirillaceae</taxon>
        <taxon>Bacterioplanoides</taxon>
    </lineage>
</organism>
<reference evidence="3" key="1">
    <citation type="journal article" date="2019" name="Int. J. Syst. Evol. Microbiol.">
        <title>The Global Catalogue of Microorganisms (GCM) 10K type strain sequencing project: providing services to taxonomists for standard genome sequencing and annotation.</title>
        <authorList>
            <consortium name="The Broad Institute Genomics Platform"/>
            <consortium name="The Broad Institute Genome Sequencing Center for Infectious Disease"/>
            <person name="Wu L."/>
            <person name="Ma J."/>
        </authorList>
    </citation>
    <scope>NUCLEOTIDE SEQUENCE [LARGE SCALE GENOMIC DNA]</scope>
    <source>
        <strain evidence="3">KCTC 42424</strain>
    </source>
</reference>
<gene>
    <name evidence="2" type="ORF">ACFOMG_12175</name>
</gene>
<feature type="transmembrane region" description="Helical" evidence="1">
    <location>
        <begin position="365"/>
        <end position="389"/>
    </location>
</feature>
<dbReference type="PANTHER" id="PTHR34289:SF8">
    <property type="entry name" value="DUF819 DOMAIN-CONTAINING PROTEIN"/>
    <property type="match status" value="1"/>
</dbReference>
<keyword evidence="1" id="KW-0812">Transmembrane</keyword>
<name>A0ABV7VVV3_9GAMM</name>
<comment type="caution">
    <text evidence="2">The sequence shown here is derived from an EMBL/GenBank/DDBJ whole genome shotgun (WGS) entry which is preliminary data.</text>
</comment>
<keyword evidence="3" id="KW-1185">Reference proteome</keyword>
<dbReference type="PANTHER" id="PTHR34289">
    <property type="entry name" value="PROTEIN, PUTATIVE (DUF819)-RELATED"/>
    <property type="match status" value="1"/>
</dbReference>
<dbReference type="InterPro" id="IPR008537">
    <property type="entry name" value="DUF819"/>
</dbReference>
<keyword evidence="1" id="KW-0472">Membrane</keyword>
<proteinExistence type="predicted"/>
<feature type="transmembrane region" description="Helical" evidence="1">
    <location>
        <begin position="226"/>
        <end position="246"/>
    </location>
</feature>
<feature type="transmembrane region" description="Helical" evidence="1">
    <location>
        <begin position="309"/>
        <end position="331"/>
    </location>
</feature>
<protein>
    <submittedName>
        <fullName evidence="2">DUF819 family protein</fullName>
    </submittedName>
</protein>
<feature type="transmembrane region" description="Helical" evidence="1">
    <location>
        <begin position="68"/>
        <end position="85"/>
    </location>
</feature>